<dbReference type="PANTHER" id="PTHR33376:SF5">
    <property type="entry name" value="EXTRACYTOPLASMIC SOLUTE RECEPTOR PROTEIN"/>
    <property type="match status" value="1"/>
</dbReference>
<organism evidence="3 4">
    <name type="scientific">Paenalcaligenes hermetiae</name>
    <dbReference type="NCBI Taxonomy" id="1157987"/>
    <lineage>
        <taxon>Bacteria</taxon>
        <taxon>Pseudomonadati</taxon>
        <taxon>Pseudomonadota</taxon>
        <taxon>Betaproteobacteria</taxon>
        <taxon>Burkholderiales</taxon>
        <taxon>Alcaligenaceae</taxon>
        <taxon>Paenalcaligenes</taxon>
    </lineage>
</organism>
<comment type="caution">
    <text evidence="3">The sequence shown here is derived from an EMBL/GenBank/DDBJ whole genome shotgun (WGS) entry which is preliminary data.</text>
</comment>
<feature type="signal peptide" evidence="2">
    <location>
        <begin position="1"/>
        <end position="23"/>
    </location>
</feature>
<dbReference type="InterPro" id="IPR018389">
    <property type="entry name" value="DctP_fam"/>
</dbReference>
<feature type="chain" id="PRO_5046689533" evidence="2">
    <location>
        <begin position="24"/>
        <end position="324"/>
    </location>
</feature>
<evidence type="ECO:0000313" key="4">
    <source>
        <dbReference type="Proteomes" id="UP001500227"/>
    </source>
</evidence>
<protein>
    <submittedName>
        <fullName evidence="3">TRAP transporter substrate-binding protein</fullName>
    </submittedName>
</protein>
<dbReference type="Gene3D" id="3.40.190.170">
    <property type="entry name" value="Bacterial extracellular solute-binding protein, family 7"/>
    <property type="match status" value="1"/>
</dbReference>
<name>A0ABP9LWS4_9BURK</name>
<evidence type="ECO:0000313" key="3">
    <source>
        <dbReference type="EMBL" id="GAA5084852.1"/>
    </source>
</evidence>
<proteinExistence type="predicted"/>
<dbReference type="Proteomes" id="UP001500227">
    <property type="component" value="Unassembled WGS sequence"/>
</dbReference>
<accession>A0ABP9LWS4</accession>
<gene>
    <name evidence="3" type="ORF">GCM10023337_02920</name>
</gene>
<sequence length="324" mass="36151">MFNISSRLLIGATLALSAFGLQAAETTLKAVSAFTQDAFFSERFHAFVEKVNNEGKGILQIHVVGGPESIPTFEVGNALRSGVVDFANTSAVFHANLVPEALAMTLTDRRMSELRENGGYALMNQIHQDKANMVWLARVTDGLQYHLYVNKPIDKAELKGFKIRSTPVYLALLRTLGATAIQIAPGETYTALERGVVDGYGWPSVGLLDLGWQEKTKYRVEPGFYNVEVGFFMNKNSWEKLNDEQKAFLQKQVQWVESLNEAELERGEQEKRRQEDAGVQVLTLPEEAATDLLNKAYQAGWDNLHKVSPKNAKEIKRLFGKDPA</sequence>
<dbReference type="RefSeq" id="WP_260650997.1">
    <property type="nucleotide sequence ID" value="NZ_BAABKD010000001.1"/>
</dbReference>
<evidence type="ECO:0000256" key="2">
    <source>
        <dbReference type="SAM" id="SignalP"/>
    </source>
</evidence>
<reference evidence="4" key="1">
    <citation type="journal article" date="2019" name="Int. J. Syst. Evol. Microbiol.">
        <title>The Global Catalogue of Microorganisms (GCM) 10K type strain sequencing project: providing services to taxonomists for standard genome sequencing and annotation.</title>
        <authorList>
            <consortium name="The Broad Institute Genomics Platform"/>
            <consortium name="The Broad Institute Genome Sequencing Center for Infectious Disease"/>
            <person name="Wu L."/>
            <person name="Ma J."/>
        </authorList>
    </citation>
    <scope>NUCLEOTIDE SEQUENCE [LARGE SCALE GENOMIC DNA]</scope>
    <source>
        <strain evidence="4">JCM 18423</strain>
    </source>
</reference>
<dbReference type="EMBL" id="BAABKD010000001">
    <property type="protein sequence ID" value="GAA5084852.1"/>
    <property type="molecule type" value="Genomic_DNA"/>
</dbReference>
<keyword evidence="1 2" id="KW-0732">Signal</keyword>
<dbReference type="NCBIfam" id="NF037995">
    <property type="entry name" value="TRAP_S1"/>
    <property type="match status" value="1"/>
</dbReference>
<evidence type="ECO:0000256" key="1">
    <source>
        <dbReference type="ARBA" id="ARBA00022729"/>
    </source>
</evidence>
<dbReference type="Pfam" id="PF03480">
    <property type="entry name" value="DctP"/>
    <property type="match status" value="1"/>
</dbReference>
<dbReference type="PANTHER" id="PTHR33376">
    <property type="match status" value="1"/>
</dbReference>
<keyword evidence="4" id="KW-1185">Reference proteome</keyword>
<dbReference type="InterPro" id="IPR038404">
    <property type="entry name" value="TRAP_DctP_sf"/>
</dbReference>